<organism evidence="1 2">
    <name type="scientific">Shewanella ulleungensis</name>
    <dbReference type="NCBI Taxonomy" id="2282699"/>
    <lineage>
        <taxon>Bacteria</taxon>
        <taxon>Pseudomonadati</taxon>
        <taxon>Pseudomonadota</taxon>
        <taxon>Gammaproteobacteria</taxon>
        <taxon>Alteromonadales</taxon>
        <taxon>Shewanellaceae</taxon>
        <taxon>Shewanella</taxon>
    </lineage>
</organism>
<dbReference type="Gene3D" id="1.25.40.10">
    <property type="entry name" value="Tetratricopeptide repeat domain"/>
    <property type="match status" value="1"/>
</dbReference>
<proteinExistence type="predicted"/>
<evidence type="ECO:0000313" key="2">
    <source>
        <dbReference type="Proteomes" id="UP000654004"/>
    </source>
</evidence>
<gene>
    <name evidence="1" type="ORF">GCM10009410_17660</name>
</gene>
<sequence length="543" mass="61858">MADMNEIEHAKYLLAERNFSDFDKLLDRYLAIKPNNYQLLLLKASSFKLRGDTQSAIDTYEEIHQQFSDKIWAAVSLNDLYCEFNNVDFAEKYLAFILASNCDELIKLRSKFRFYSLTKQFDQLVIILTSLIKFDPDNVRWPLTLANLYLSNNAPLNAQEVLSDANKNKLTEKLSLAARLNYAQVQYDVYVQLTKYSEALSLCEGILAIQLSDVAKIHWQLNKLNLLIDGVGLPQAAKYIESIYEGDLNDKVTPSVLNKALLLPISDCFKSRLYHWAVNFIEHPKFRKLATKCFIRFYSQFPIDDSVNKLIIKFNLRDTSLQRDIINDDDSDVIISPVVSDTVIFVFTGLAQATAIPITLLDVAFAKLNLTTVYLRDVNRLFFNQGIQSVATDFDETVIYLKKMYNKLNGKKLIVIGTSAGGYAAVRYGYALGADKICTFGAPFNITAEFMKHDLRAKIAIKRQQIYHESILDLANVIKKGHYAIPIEAYYGEEHPLDKRSAEHVIGFPCVIDKKLPGVSEHDIFQVFHNNGQLDTLIQECLN</sequence>
<dbReference type="SUPFAM" id="SSF53474">
    <property type="entry name" value="alpha/beta-Hydrolases"/>
    <property type="match status" value="1"/>
</dbReference>
<dbReference type="InterPro" id="IPR029058">
    <property type="entry name" value="AB_hydrolase_fold"/>
</dbReference>
<evidence type="ECO:0008006" key="3">
    <source>
        <dbReference type="Google" id="ProtNLM"/>
    </source>
</evidence>
<reference evidence="2" key="1">
    <citation type="journal article" date="2019" name="Int. J. Syst. Evol. Microbiol.">
        <title>The Global Catalogue of Microorganisms (GCM) 10K type strain sequencing project: providing services to taxonomists for standard genome sequencing and annotation.</title>
        <authorList>
            <consortium name="The Broad Institute Genomics Platform"/>
            <consortium name="The Broad Institute Genome Sequencing Center for Infectious Disease"/>
            <person name="Wu L."/>
            <person name="Ma J."/>
        </authorList>
    </citation>
    <scope>NUCLEOTIDE SEQUENCE [LARGE SCALE GENOMIC DNA]</scope>
    <source>
        <strain evidence="2">JCM 32305</strain>
    </source>
</reference>
<accession>A0ABQ2QKT2</accession>
<dbReference type="SUPFAM" id="SSF48452">
    <property type="entry name" value="TPR-like"/>
    <property type="match status" value="1"/>
</dbReference>
<dbReference type="InterPro" id="IPR011990">
    <property type="entry name" value="TPR-like_helical_dom_sf"/>
</dbReference>
<dbReference type="Proteomes" id="UP000654004">
    <property type="component" value="Unassembled WGS sequence"/>
</dbReference>
<evidence type="ECO:0000313" key="1">
    <source>
        <dbReference type="EMBL" id="GGP84968.1"/>
    </source>
</evidence>
<comment type="caution">
    <text evidence="1">The sequence shown here is derived from an EMBL/GenBank/DDBJ whole genome shotgun (WGS) entry which is preliminary data.</text>
</comment>
<keyword evidence="2" id="KW-1185">Reference proteome</keyword>
<name>A0ABQ2QKT2_9GAMM</name>
<dbReference type="EMBL" id="BMQW01000004">
    <property type="protein sequence ID" value="GGP84968.1"/>
    <property type="molecule type" value="Genomic_DNA"/>
</dbReference>
<protein>
    <recommendedName>
        <fullName evidence="3">Alpha/beta hydrolase</fullName>
    </recommendedName>
</protein>